<organism evidence="2 3">
    <name type="scientific">Mucor circinelloides f. circinelloides (strain 1006PhL)</name>
    <name type="common">Mucormycosis agent</name>
    <name type="synonym">Calyptromyces circinelloides</name>
    <dbReference type="NCBI Taxonomy" id="1220926"/>
    <lineage>
        <taxon>Eukaryota</taxon>
        <taxon>Fungi</taxon>
        <taxon>Fungi incertae sedis</taxon>
        <taxon>Mucoromycota</taxon>
        <taxon>Mucoromycotina</taxon>
        <taxon>Mucoromycetes</taxon>
        <taxon>Mucorales</taxon>
        <taxon>Mucorineae</taxon>
        <taxon>Mucoraceae</taxon>
        <taxon>Mucor</taxon>
    </lineage>
</organism>
<feature type="compositionally biased region" description="Polar residues" evidence="1">
    <location>
        <begin position="144"/>
        <end position="159"/>
    </location>
</feature>
<feature type="compositionally biased region" description="Polar residues" evidence="1">
    <location>
        <begin position="105"/>
        <end position="125"/>
    </location>
</feature>
<name>S2JCC2_MUCC1</name>
<feature type="compositionally biased region" description="Polar residues" evidence="1">
    <location>
        <begin position="188"/>
        <end position="212"/>
    </location>
</feature>
<evidence type="ECO:0000313" key="3">
    <source>
        <dbReference type="Proteomes" id="UP000014254"/>
    </source>
</evidence>
<feature type="compositionally biased region" description="Polar residues" evidence="1">
    <location>
        <begin position="33"/>
        <end position="44"/>
    </location>
</feature>
<feature type="compositionally biased region" description="Polar residues" evidence="1">
    <location>
        <begin position="380"/>
        <end position="393"/>
    </location>
</feature>
<feature type="compositionally biased region" description="Basic and acidic residues" evidence="1">
    <location>
        <begin position="459"/>
        <end position="471"/>
    </location>
</feature>
<protein>
    <submittedName>
        <fullName evidence="2">Uncharacterized protein</fullName>
    </submittedName>
</protein>
<feature type="compositionally biased region" description="Polar residues" evidence="1">
    <location>
        <begin position="328"/>
        <end position="369"/>
    </location>
</feature>
<evidence type="ECO:0000256" key="1">
    <source>
        <dbReference type="SAM" id="MobiDB-lite"/>
    </source>
</evidence>
<dbReference type="AlphaFoldDB" id="S2JCC2"/>
<feature type="region of interest" description="Disordered" evidence="1">
    <location>
        <begin position="1"/>
        <end position="45"/>
    </location>
</feature>
<dbReference type="OrthoDB" id="10357621at2759"/>
<feature type="compositionally biased region" description="Polar residues" evidence="1">
    <location>
        <begin position="85"/>
        <end position="96"/>
    </location>
</feature>
<feature type="region of interest" description="Disordered" evidence="1">
    <location>
        <begin position="57"/>
        <end position="242"/>
    </location>
</feature>
<dbReference type="InParanoid" id="S2JCC2"/>
<keyword evidence="3" id="KW-1185">Reference proteome</keyword>
<accession>S2JCC2</accession>
<dbReference type="EMBL" id="KE123960">
    <property type="protein sequence ID" value="EPB87886.1"/>
    <property type="molecule type" value="Genomic_DNA"/>
</dbReference>
<dbReference type="VEuPathDB" id="FungiDB:HMPREF1544_05293"/>
<feature type="region of interest" description="Disordered" evidence="1">
    <location>
        <begin position="287"/>
        <end position="433"/>
    </location>
</feature>
<feature type="region of interest" description="Disordered" evidence="1">
    <location>
        <begin position="459"/>
        <end position="481"/>
    </location>
</feature>
<gene>
    <name evidence="2" type="ORF">HMPREF1544_05293</name>
</gene>
<feature type="compositionally biased region" description="Basic and acidic residues" evidence="1">
    <location>
        <begin position="301"/>
        <end position="310"/>
    </location>
</feature>
<reference evidence="3" key="1">
    <citation type="submission" date="2013-05" db="EMBL/GenBank/DDBJ databases">
        <title>The Genome sequence of Mucor circinelloides f. circinelloides 1006PhL.</title>
        <authorList>
            <consortium name="The Broad Institute Genomics Platform"/>
            <person name="Cuomo C."/>
            <person name="Earl A."/>
            <person name="Findley K."/>
            <person name="Lee S.C."/>
            <person name="Walker B."/>
            <person name="Young S."/>
            <person name="Zeng Q."/>
            <person name="Gargeya S."/>
            <person name="Fitzgerald M."/>
            <person name="Haas B."/>
            <person name="Abouelleil A."/>
            <person name="Allen A.W."/>
            <person name="Alvarado L."/>
            <person name="Arachchi H.M."/>
            <person name="Berlin A.M."/>
            <person name="Chapman S.B."/>
            <person name="Gainer-Dewar J."/>
            <person name="Goldberg J."/>
            <person name="Griggs A."/>
            <person name="Gujja S."/>
            <person name="Hansen M."/>
            <person name="Howarth C."/>
            <person name="Imamovic A."/>
            <person name="Ireland A."/>
            <person name="Larimer J."/>
            <person name="McCowan C."/>
            <person name="Murphy C."/>
            <person name="Pearson M."/>
            <person name="Poon T.W."/>
            <person name="Priest M."/>
            <person name="Roberts A."/>
            <person name="Saif S."/>
            <person name="Shea T."/>
            <person name="Sisk P."/>
            <person name="Sykes S."/>
            <person name="Wortman J."/>
            <person name="Nusbaum C."/>
            <person name="Birren B."/>
        </authorList>
    </citation>
    <scope>NUCLEOTIDE SEQUENCE [LARGE SCALE GENOMIC DNA]</scope>
    <source>
        <strain evidence="3">1006PhL</strain>
    </source>
</reference>
<sequence length="481" mass="54382">MHQYPLNEKEKRPVKPHTPPKISPSVIVRQESEQYQLDQDTSTEPVAERVARIEKELALNNNTPFKRSISNEESSSHPSKIQKIINAQFSSLSSKQEIPKIRPATASNTNTKPTTQAESSVNTKAMQPISRQRSPSRNRRSLYNELQIQKNGPMQQKQETLPSTPLPQPRPPSLPLHQTQVPRPPSLIPQSQPQNPHFPQSQTEPQPQSIFQPSSLSPLAPLPPHGDVSMREVEAAQNDDDTSTFDFFEDLLKAKKKKPIIQVSQQSKDNAIATAGDFFDNLLKSGQEKHKSYAPPTSFMENKENRDESASKYSDNLLKINGKRSSIKPLQQQSKENADVSSSNYFDTLLKSSQNKYKHTSPQSSPQKNQENRGEPSFIDLTQSKQQENHNSPSLPPHFSTHNGIANNKHKESASELVPPTVVTPRPSQINARPGKQKYTLLEDKYFTDERIAKARKALKESKERTRKWLEELSPNQSMKH</sequence>
<feature type="compositionally biased region" description="Pro residues" evidence="1">
    <location>
        <begin position="164"/>
        <end position="174"/>
    </location>
</feature>
<dbReference type="Proteomes" id="UP000014254">
    <property type="component" value="Unassembled WGS sequence"/>
</dbReference>
<proteinExistence type="predicted"/>
<evidence type="ECO:0000313" key="2">
    <source>
        <dbReference type="EMBL" id="EPB87886.1"/>
    </source>
</evidence>